<feature type="compositionally biased region" description="Low complexity" evidence="1">
    <location>
        <begin position="268"/>
        <end position="278"/>
    </location>
</feature>
<organism evidence="3 4">
    <name type="scientific">Lunasporangiospora selenospora</name>
    <dbReference type="NCBI Taxonomy" id="979761"/>
    <lineage>
        <taxon>Eukaryota</taxon>
        <taxon>Fungi</taxon>
        <taxon>Fungi incertae sedis</taxon>
        <taxon>Mucoromycota</taxon>
        <taxon>Mortierellomycotina</taxon>
        <taxon>Mortierellomycetes</taxon>
        <taxon>Mortierellales</taxon>
        <taxon>Mortierellaceae</taxon>
        <taxon>Lunasporangiospora</taxon>
    </lineage>
</organism>
<evidence type="ECO:0000259" key="2">
    <source>
        <dbReference type="PROSITE" id="PS50190"/>
    </source>
</evidence>
<reference evidence="3" key="1">
    <citation type="journal article" date="2020" name="Fungal Divers.">
        <title>Resolving the Mortierellaceae phylogeny through synthesis of multi-gene phylogenetics and phylogenomics.</title>
        <authorList>
            <person name="Vandepol N."/>
            <person name="Liber J."/>
            <person name="Desiro A."/>
            <person name="Na H."/>
            <person name="Kennedy M."/>
            <person name="Barry K."/>
            <person name="Grigoriev I.V."/>
            <person name="Miller A.N."/>
            <person name="O'Donnell K."/>
            <person name="Stajich J.E."/>
            <person name="Bonito G."/>
        </authorList>
    </citation>
    <scope>NUCLEOTIDE SEQUENCE</scope>
    <source>
        <strain evidence="3">KOD1015</strain>
    </source>
</reference>
<feature type="compositionally biased region" description="Low complexity" evidence="1">
    <location>
        <begin position="842"/>
        <end position="851"/>
    </location>
</feature>
<protein>
    <recommendedName>
        <fullName evidence="2">SEC7 domain-containing protein</fullName>
    </recommendedName>
</protein>
<feature type="compositionally biased region" description="Polar residues" evidence="1">
    <location>
        <begin position="882"/>
        <end position="903"/>
    </location>
</feature>
<feature type="compositionally biased region" description="Polar residues" evidence="1">
    <location>
        <begin position="1218"/>
        <end position="1227"/>
    </location>
</feature>
<dbReference type="Gene3D" id="1.10.1000.11">
    <property type="entry name" value="Arf Nucleotide-binding Site Opener,domain 2"/>
    <property type="match status" value="1"/>
</dbReference>
<feature type="compositionally biased region" description="Polar residues" evidence="1">
    <location>
        <begin position="335"/>
        <end position="356"/>
    </location>
</feature>
<feature type="compositionally biased region" description="Low complexity" evidence="1">
    <location>
        <begin position="1433"/>
        <end position="1443"/>
    </location>
</feature>
<dbReference type="PROSITE" id="PS50190">
    <property type="entry name" value="SEC7"/>
    <property type="match status" value="1"/>
</dbReference>
<accession>A0A9P6FY76</accession>
<feature type="compositionally biased region" description="Polar residues" evidence="1">
    <location>
        <begin position="19"/>
        <end position="30"/>
    </location>
</feature>
<dbReference type="CDD" id="cd00171">
    <property type="entry name" value="Sec7"/>
    <property type="match status" value="1"/>
</dbReference>
<dbReference type="PANTHER" id="PTHR10663:SF373">
    <property type="entry name" value="PH AND SEC7 DOMAIN-CONTAINING PROTEIN C11E3.11C"/>
    <property type="match status" value="1"/>
</dbReference>
<feature type="region of interest" description="Disordered" evidence="1">
    <location>
        <begin position="1"/>
        <end position="30"/>
    </location>
</feature>
<dbReference type="SUPFAM" id="SSF48425">
    <property type="entry name" value="Sec7 domain"/>
    <property type="match status" value="1"/>
</dbReference>
<feature type="domain" description="SEC7" evidence="2">
    <location>
        <begin position="409"/>
        <end position="569"/>
    </location>
</feature>
<feature type="region of interest" description="Disordered" evidence="1">
    <location>
        <begin position="145"/>
        <end position="173"/>
    </location>
</feature>
<dbReference type="SUPFAM" id="SSF50729">
    <property type="entry name" value="PH domain-like"/>
    <property type="match status" value="1"/>
</dbReference>
<dbReference type="GO" id="GO:0005085">
    <property type="term" value="F:guanyl-nucleotide exchange factor activity"/>
    <property type="evidence" value="ECO:0007669"/>
    <property type="project" value="InterPro"/>
</dbReference>
<feature type="compositionally biased region" description="Polar residues" evidence="1">
    <location>
        <begin position="1"/>
        <end position="10"/>
    </location>
</feature>
<feature type="compositionally biased region" description="Low complexity" evidence="1">
    <location>
        <begin position="1240"/>
        <end position="1256"/>
    </location>
</feature>
<name>A0A9P6FY76_9FUNG</name>
<dbReference type="PANTHER" id="PTHR10663">
    <property type="entry name" value="GUANYL-NUCLEOTIDE EXCHANGE FACTOR"/>
    <property type="match status" value="1"/>
</dbReference>
<feature type="region of interest" description="Disordered" evidence="1">
    <location>
        <begin position="827"/>
        <end position="851"/>
    </location>
</feature>
<dbReference type="Pfam" id="PF01369">
    <property type="entry name" value="Sec7"/>
    <property type="match status" value="1"/>
</dbReference>
<feature type="region of interest" description="Disordered" evidence="1">
    <location>
        <begin position="48"/>
        <end position="120"/>
    </location>
</feature>
<feature type="region of interest" description="Disordered" evidence="1">
    <location>
        <begin position="682"/>
        <end position="702"/>
    </location>
</feature>
<comment type="caution">
    <text evidence="3">The sequence shown here is derived from an EMBL/GenBank/DDBJ whole genome shotgun (WGS) entry which is preliminary data.</text>
</comment>
<dbReference type="Proteomes" id="UP000780801">
    <property type="component" value="Unassembled WGS sequence"/>
</dbReference>
<feature type="compositionally biased region" description="Polar residues" evidence="1">
    <location>
        <begin position="621"/>
        <end position="645"/>
    </location>
</feature>
<feature type="compositionally biased region" description="Polar residues" evidence="1">
    <location>
        <begin position="1186"/>
        <end position="1201"/>
    </location>
</feature>
<dbReference type="Gene3D" id="2.30.29.30">
    <property type="entry name" value="Pleckstrin-homology domain (PH domain)/Phosphotyrosine-binding domain (PTB)"/>
    <property type="match status" value="1"/>
</dbReference>
<dbReference type="SMART" id="SM00222">
    <property type="entry name" value="Sec7"/>
    <property type="match status" value="1"/>
</dbReference>
<feature type="compositionally biased region" description="Acidic residues" evidence="1">
    <location>
        <begin position="158"/>
        <end position="173"/>
    </location>
</feature>
<dbReference type="InterPro" id="IPR023394">
    <property type="entry name" value="Sec7_C_sf"/>
</dbReference>
<dbReference type="EMBL" id="JAABOA010000742">
    <property type="protein sequence ID" value="KAF9583306.1"/>
    <property type="molecule type" value="Genomic_DNA"/>
</dbReference>
<feature type="region of interest" description="Disordered" evidence="1">
    <location>
        <begin position="599"/>
        <end position="647"/>
    </location>
</feature>
<dbReference type="Pfam" id="PF15410">
    <property type="entry name" value="PH_9"/>
    <property type="match status" value="1"/>
</dbReference>
<dbReference type="InterPro" id="IPR035999">
    <property type="entry name" value="Sec7_dom_sf"/>
</dbReference>
<gene>
    <name evidence="3" type="ORF">BGW38_009788</name>
</gene>
<feature type="compositionally biased region" description="Low complexity" evidence="1">
    <location>
        <begin position="1169"/>
        <end position="1179"/>
    </location>
</feature>
<keyword evidence="4" id="KW-1185">Reference proteome</keyword>
<dbReference type="GO" id="GO:0032012">
    <property type="term" value="P:regulation of ARF protein signal transduction"/>
    <property type="evidence" value="ECO:0007669"/>
    <property type="project" value="InterPro"/>
</dbReference>
<dbReference type="OrthoDB" id="2157641at2759"/>
<feature type="compositionally biased region" description="Low complexity" evidence="1">
    <location>
        <begin position="601"/>
        <end position="614"/>
    </location>
</feature>
<evidence type="ECO:0000313" key="3">
    <source>
        <dbReference type="EMBL" id="KAF9583306.1"/>
    </source>
</evidence>
<feature type="region of interest" description="Disordered" evidence="1">
    <location>
        <begin position="1420"/>
        <end position="1458"/>
    </location>
</feature>
<proteinExistence type="predicted"/>
<dbReference type="InterPro" id="IPR000904">
    <property type="entry name" value="Sec7_dom"/>
</dbReference>
<feature type="compositionally biased region" description="Low complexity" evidence="1">
    <location>
        <begin position="685"/>
        <end position="702"/>
    </location>
</feature>
<evidence type="ECO:0000313" key="4">
    <source>
        <dbReference type="Proteomes" id="UP000780801"/>
    </source>
</evidence>
<evidence type="ECO:0000256" key="1">
    <source>
        <dbReference type="SAM" id="MobiDB-lite"/>
    </source>
</evidence>
<feature type="region of interest" description="Disordered" evidence="1">
    <location>
        <begin position="873"/>
        <end position="919"/>
    </location>
</feature>
<feature type="region of interest" description="Disordered" evidence="1">
    <location>
        <begin position="264"/>
        <end position="378"/>
    </location>
</feature>
<dbReference type="InterPro" id="IPR041681">
    <property type="entry name" value="PH_9"/>
</dbReference>
<dbReference type="InterPro" id="IPR011993">
    <property type="entry name" value="PH-like_dom_sf"/>
</dbReference>
<feature type="region of interest" description="Disordered" evidence="1">
    <location>
        <begin position="1163"/>
        <end position="1274"/>
    </location>
</feature>
<sequence>MESIHTSESFQQRRKRSESTGGFKSNISRMVRKSSSNFLKKLVKSFDDRDAPPIPNLADHHTSPLASPCDESHPMRGKPQLPDLEPQHSGHLIAPPPLSPLFGKDVTRYSAGEPASPVDIGVNAAYPSAGSNVESWLKQNAESGGIRPPAVGHCGDHGDDDYEEELDEEEDEDVPAVITNRLSKLYESGSLHLSNQSQTSLYYSTKSTFSENEGTESIAASSPKRASFIVQEALGYSLGLSRGSSGRLSQYSIGSSNGGYATLPHLRPSSSSSMPSSPGLGKVFFEPEGRPSISRRPVSMFTPTRSSLAIEDSRQDEEDQEGSKGKDENIDPPTVLTTESAEQTPELTEIVTNMPTVTPRRPSPTQRTASNAGELGSGGLSLPAARPITICVSAEALKRYSGNAGSSGGHISGDTREPSETLAIRTARQCYDEDETFLRRDEISEYLGTPKAFHHLVLTHYMGYFDFSGMRLDVAFRTLCQRLALKGETQEVDRILVVFAQRYVDCNPYSLLGGATNSKDVVHAITYSILLLNTDLHVVQQSTRMSKSAFVKNTLQVVGDQISQPTPIDPNPPQLDRPSFLGDENSWLSHPSGFSLPGDDISIASTTTTPTTATPKKRTPSVRSWKSSHSHQPGLFNSSRVTPDSKTGGRYGKAWLQELEIMLKDIYSAVKSNQILLPTSGGAGSNSISSPPMSPTTTSGGFGSSFFSSNRISRLIQPSAFSSAPASSASSQHHVYESGSGSGLLSGGGFGMGLSGRRNSLSARSRQRRNEAIQRLNAQQQQLTIPGVYQHDNSSLLSTSPLTSHFPNPRYSIAGSILNEASAIDITNQPGFPSEERGSGGNSSSTRLASGNAGGGYLGSAGRLSNLTLATTTSMTTPSASQNSLTSLQSPASSVISEEYQSQQHRKKSGSIRPMPPPSPVVPYVTMPPLHPDPQVQQIQVQRYQCNYQQRYRLEGILWRKHLLERHDKKAQNRAWRHLLVVVDQERGSLIMFRADQSLGQSKGLGHSYGQGQHLPIPLGSASTLSLNSALSPTFESYPASNMTLGGSYLDQGAPLFDEIPLQHTITNILPAPGYSASRKHVFAVQSFTGGVYLFQTTTPQECEVWARTCNFWAARTSKEPLMGGVVNMEYGWGRTLETLHQFEQEQELLQQQHQQQLLEASLDTAAPSSKSSQSSGHSIQGPRGRSQTAGANASQLSHTTGPVPPMPGPFHGGGFSHNMSQDNISVLSGRGGPLNTGKGTSVRSSARAASFSGAGSMAGGGSSPLPSPSVSSSSISTASTILASNAVGGSAAGSGTLATAQALGEQVTLFEWTAPNPAMTLTVLTVEDQLQALKKYVTSLECEMETHQGHRGPMMRLFHPKSSNYTKAFNNWERRSGHMLKEMVKYQIYVECLGQDLQFWQELQTELEIELGIQFQDDAQASEEGAAEEEQQQQQSCPESEATTLSVPGCDSSEKAPESMFAREIRVDLEAELADLNVHDEPALLLMRER</sequence>